<dbReference type="Proteomes" id="UP000325577">
    <property type="component" value="Linkage Group LG21"/>
</dbReference>
<dbReference type="EMBL" id="CM018045">
    <property type="protein sequence ID" value="KAA8528877.1"/>
    <property type="molecule type" value="Genomic_DNA"/>
</dbReference>
<organism evidence="1 2">
    <name type="scientific">Nyssa sinensis</name>
    <dbReference type="NCBI Taxonomy" id="561372"/>
    <lineage>
        <taxon>Eukaryota</taxon>
        <taxon>Viridiplantae</taxon>
        <taxon>Streptophyta</taxon>
        <taxon>Embryophyta</taxon>
        <taxon>Tracheophyta</taxon>
        <taxon>Spermatophyta</taxon>
        <taxon>Magnoliopsida</taxon>
        <taxon>eudicotyledons</taxon>
        <taxon>Gunneridae</taxon>
        <taxon>Pentapetalae</taxon>
        <taxon>asterids</taxon>
        <taxon>Cornales</taxon>
        <taxon>Nyssaceae</taxon>
        <taxon>Nyssa</taxon>
    </lineage>
</organism>
<protein>
    <submittedName>
        <fullName evidence="1">Uncharacterized protein</fullName>
    </submittedName>
</protein>
<accession>A0A5J5AHE2</accession>
<keyword evidence="2" id="KW-1185">Reference proteome</keyword>
<gene>
    <name evidence="1" type="ORF">F0562_036232</name>
</gene>
<evidence type="ECO:0000313" key="1">
    <source>
        <dbReference type="EMBL" id="KAA8528877.1"/>
    </source>
</evidence>
<proteinExistence type="predicted"/>
<name>A0A5J5AHE2_9ASTE</name>
<dbReference type="AlphaFoldDB" id="A0A5J5AHE2"/>
<sequence length="258" mass="28051">MLKAKPQPQDAAPKLVAIFHHLLITVGHQGIDQYGKTLSSKAWQIPSTTPTEMAQPEVDTALFQIMRFCLRRIELLDNPRDEGNASRCGENGWHGVGLKQKISEVEVDTKIGEPSLGKAAIAGLHPLRLIHEATTTALAFGRFCAVKTNRNPAPPDPMEPENTAKAIAHWGPTISTLTYIGEGCSLSSAPMDEHAMSPWPWHLRDKVECRDMKCDHDMVVRLNTATSGGGGNTWAWGSMSCLGGLWPRVGMGGMPCHG</sequence>
<evidence type="ECO:0000313" key="2">
    <source>
        <dbReference type="Proteomes" id="UP000325577"/>
    </source>
</evidence>
<reference evidence="1 2" key="1">
    <citation type="submission" date="2019-09" db="EMBL/GenBank/DDBJ databases">
        <title>A chromosome-level genome assembly of the Chinese tupelo Nyssa sinensis.</title>
        <authorList>
            <person name="Yang X."/>
            <person name="Kang M."/>
            <person name="Yang Y."/>
            <person name="Xiong H."/>
            <person name="Wang M."/>
            <person name="Zhang Z."/>
            <person name="Wang Z."/>
            <person name="Wu H."/>
            <person name="Ma T."/>
            <person name="Liu J."/>
            <person name="Xi Z."/>
        </authorList>
    </citation>
    <scope>NUCLEOTIDE SEQUENCE [LARGE SCALE GENOMIC DNA]</scope>
    <source>
        <strain evidence="1">J267</strain>
        <tissue evidence="1">Leaf</tissue>
    </source>
</reference>